<dbReference type="PANTHER" id="PTHR35309:SF4">
    <property type="entry name" value="TOCOPHEROL CYCLASE"/>
    <property type="match status" value="1"/>
</dbReference>
<organism evidence="1">
    <name type="scientific">freshwater metagenome</name>
    <dbReference type="NCBI Taxonomy" id="449393"/>
    <lineage>
        <taxon>unclassified sequences</taxon>
        <taxon>metagenomes</taxon>
        <taxon>ecological metagenomes</taxon>
    </lineage>
</organism>
<sequence>MIALPGVSRFRSTLHPDGFHGQHAAPPYFEGWYVKLVSADRSARLAVIPGVFMGQGGSPDEPALDEAFVQVLDGSSGRSWYHRYDPSEFHADPDRFDVTVGGSHFDATGVTLDLPNLTGRVDFTTALDPWPVSVRSPGVMGWYAWMPFMECYHGVCSFGHSLEGTLTLDGVPQVFDSGRGYLEKDWGQAFPAGYVWMHSNHFTDPTTSLMGSVALIPWLRSEFRGFLVGLRHRGTLHTFATYTGASTTLFEIDDEQVRWSLRSRNGMTLHLVADRVHGTLLHAPIRTEMHKRVEETLDATIGIRLVDRSGAVLLDDVGTVGGLEVHGDLGRLVATKGK</sequence>
<dbReference type="InterPro" id="IPR025893">
    <property type="entry name" value="Tocopherol_cyclase"/>
</dbReference>
<dbReference type="Pfam" id="PF14249">
    <property type="entry name" value="Tocopherol_cycl"/>
    <property type="match status" value="1"/>
</dbReference>
<dbReference type="PANTHER" id="PTHR35309">
    <property type="match status" value="1"/>
</dbReference>
<dbReference type="AlphaFoldDB" id="A0A6J7I7S4"/>
<gene>
    <name evidence="1" type="ORF">UFOPK3773_00005</name>
</gene>
<accession>A0A6J7I7S4</accession>
<dbReference type="SUPFAM" id="SSF159245">
    <property type="entry name" value="AttH-like"/>
    <property type="match status" value="1"/>
</dbReference>
<dbReference type="GO" id="GO:0009976">
    <property type="term" value="F:tocopherol cyclase activity"/>
    <property type="evidence" value="ECO:0007669"/>
    <property type="project" value="InterPro"/>
</dbReference>
<name>A0A6J7I7S4_9ZZZZ</name>
<evidence type="ECO:0000313" key="1">
    <source>
        <dbReference type="EMBL" id="CAB4926729.1"/>
    </source>
</evidence>
<protein>
    <submittedName>
        <fullName evidence="1">Unannotated protein</fullName>
    </submittedName>
</protein>
<dbReference type="EMBL" id="CAFBNF010000001">
    <property type="protein sequence ID" value="CAB4926729.1"/>
    <property type="molecule type" value="Genomic_DNA"/>
</dbReference>
<reference evidence="1" key="1">
    <citation type="submission" date="2020-05" db="EMBL/GenBank/DDBJ databases">
        <authorList>
            <person name="Chiriac C."/>
            <person name="Salcher M."/>
            <person name="Ghai R."/>
            <person name="Kavagutti S V."/>
        </authorList>
    </citation>
    <scope>NUCLEOTIDE SEQUENCE</scope>
</reference>
<proteinExistence type="predicted"/>